<feature type="domain" description="Sulfatase-modifying factor enzyme-like" evidence="4">
    <location>
        <begin position="177"/>
        <end position="324"/>
    </location>
</feature>
<dbReference type="InterPro" id="IPR024775">
    <property type="entry name" value="DinB-like"/>
</dbReference>
<evidence type="ECO:0000313" key="6">
    <source>
        <dbReference type="EMBL" id="MCA6075498.1"/>
    </source>
</evidence>
<dbReference type="Gene3D" id="3.90.1580.10">
    <property type="entry name" value="paralog of FGE (formylglycine-generating enzyme)"/>
    <property type="match status" value="1"/>
</dbReference>
<comment type="pathway">
    <text evidence="3">Amino-acid biosynthesis; ergothioneine biosynthesis.</text>
</comment>
<evidence type="ECO:0000313" key="9">
    <source>
        <dbReference type="Proteomes" id="UP001139409"/>
    </source>
</evidence>
<dbReference type="RefSeq" id="WP_225698598.1">
    <property type="nucleotide sequence ID" value="NZ_JAIXNE010000002.1"/>
</dbReference>
<dbReference type="InterPro" id="IPR051043">
    <property type="entry name" value="Sulfatase_Mod_Factor_Kinase"/>
</dbReference>
<dbReference type="Pfam" id="PF03781">
    <property type="entry name" value="FGE-sulfatase"/>
    <property type="match status" value="2"/>
</dbReference>
<comment type="caution">
    <text evidence="6">The sequence shown here is derived from an EMBL/GenBank/DDBJ whole genome shotgun (WGS) entry which is preliminary data.</text>
</comment>
<dbReference type="Proteomes" id="UP001139409">
    <property type="component" value="Unassembled WGS sequence"/>
</dbReference>
<evidence type="ECO:0000313" key="7">
    <source>
        <dbReference type="EMBL" id="MCA6076675.1"/>
    </source>
</evidence>
<dbReference type="EMBL" id="JAIXNE010000004">
    <property type="protein sequence ID" value="MCA6077803.1"/>
    <property type="molecule type" value="Genomic_DNA"/>
</dbReference>
<reference evidence="6" key="1">
    <citation type="submission" date="2021-09" db="EMBL/GenBank/DDBJ databases">
        <title>Fulvivirga sp. isolated from coastal sediment.</title>
        <authorList>
            <person name="Yu H."/>
        </authorList>
    </citation>
    <scope>NUCLEOTIDE SEQUENCE</scope>
    <source>
        <strain evidence="6">1062</strain>
    </source>
</reference>
<organism evidence="6 9">
    <name type="scientific">Fulvivirga sedimenti</name>
    <dbReference type="NCBI Taxonomy" id="2879465"/>
    <lineage>
        <taxon>Bacteria</taxon>
        <taxon>Pseudomonadati</taxon>
        <taxon>Bacteroidota</taxon>
        <taxon>Cytophagia</taxon>
        <taxon>Cytophagales</taxon>
        <taxon>Fulvivirgaceae</taxon>
        <taxon>Fulvivirga</taxon>
    </lineage>
</organism>
<dbReference type="PANTHER" id="PTHR23150:SF36">
    <property type="entry name" value="HERCYNINE OXYGENASE"/>
    <property type="match status" value="1"/>
</dbReference>
<dbReference type="Pfam" id="PF12867">
    <property type="entry name" value="DinB_2"/>
    <property type="match status" value="1"/>
</dbReference>
<accession>A0A9X1KW39</accession>
<dbReference type="AlphaFoldDB" id="A0A9X1KW39"/>
<dbReference type="InterPro" id="IPR042095">
    <property type="entry name" value="SUMF_sf"/>
</dbReference>
<dbReference type="NCBIfam" id="TIGR03440">
    <property type="entry name" value="egtB_TIGR03440"/>
    <property type="match status" value="1"/>
</dbReference>
<evidence type="ECO:0000256" key="1">
    <source>
        <dbReference type="ARBA" id="ARBA00023002"/>
    </source>
</evidence>
<feature type="domain" description="DinB-like" evidence="5">
    <location>
        <begin position="14"/>
        <end position="143"/>
    </location>
</feature>
<feature type="domain" description="Sulfatase-modifying factor enzyme-like" evidence="4">
    <location>
        <begin position="337"/>
        <end position="412"/>
    </location>
</feature>
<evidence type="ECO:0000313" key="8">
    <source>
        <dbReference type="EMBL" id="MCA6077803.1"/>
    </source>
</evidence>
<dbReference type="InterPro" id="IPR005532">
    <property type="entry name" value="SUMF_dom"/>
</dbReference>
<keyword evidence="1" id="KW-0560">Oxidoreductase</keyword>
<dbReference type="SUPFAM" id="SSF56436">
    <property type="entry name" value="C-type lectin-like"/>
    <property type="match status" value="1"/>
</dbReference>
<keyword evidence="2" id="KW-0408">Iron</keyword>
<keyword evidence="9" id="KW-1185">Reference proteome</keyword>
<proteinExistence type="predicted"/>
<evidence type="ECO:0000256" key="3">
    <source>
        <dbReference type="ARBA" id="ARBA00037882"/>
    </source>
</evidence>
<protein>
    <submittedName>
        <fullName evidence="6">Ergothioneine biosynthesis protein EgtB</fullName>
    </submittedName>
</protein>
<evidence type="ECO:0000259" key="4">
    <source>
        <dbReference type="Pfam" id="PF03781"/>
    </source>
</evidence>
<name>A0A9X1KW39_9BACT</name>
<evidence type="ECO:0000256" key="2">
    <source>
        <dbReference type="ARBA" id="ARBA00023004"/>
    </source>
</evidence>
<gene>
    <name evidence="6" type="primary">egtB</name>
    <name evidence="6" type="ORF">LDX50_11515</name>
    <name evidence="7" type="ORF">LDX50_17485</name>
    <name evidence="8" type="ORF">LDX50_23205</name>
</gene>
<evidence type="ECO:0000259" key="5">
    <source>
        <dbReference type="Pfam" id="PF12867"/>
    </source>
</evidence>
<dbReference type="PANTHER" id="PTHR23150">
    <property type="entry name" value="SULFATASE MODIFYING FACTOR 1, 2"/>
    <property type="match status" value="1"/>
</dbReference>
<dbReference type="GO" id="GO:0052699">
    <property type="term" value="P:ergothioneine biosynthetic process"/>
    <property type="evidence" value="ECO:0007669"/>
    <property type="project" value="InterPro"/>
</dbReference>
<dbReference type="EMBL" id="JAIXNE010000003">
    <property type="protein sequence ID" value="MCA6076675.1"/>
    <property type="molecule type" value="Genomic_DNA"/>
</dbReference>
<dbReference type="InterPro" id="IPR016187">
    <property type="entry name" value="CTDL_fold"/>
</dbReference>
<dbReference type="EMBL" id="JAIXNE010000002">
    <property type="protein sequence ID" value="MCA6075498.1"/>
    <property type="molecule type" value="Genomic_DNA"/>
</dbReference>
<sequence length="415" mass="48146">MLAVDSSPFTKFLLVRQRSEEICKPLEAEDHVVQPIVDVSPPKWHLGHTTWFFEAFILQPLKSDYQVYDDTYAFVFNSYYEGKGARIIRTNRGNLTRPTVDEVLDYRHYVDEQMAALLEADPGPELLKLLALGLNHEQQHQELLLYDIKYILGTNPLFPAYREFRSYELQTSPEMKWLDIDEGLHMIGHENEGFSFDNEHGRHQVFLHGARIADRLVTNGEYLQFMADGGYTNYRHWLSDGWDWVNANQVRAPFHWHITDEGWMNYSLNGGLLPVDMNAPVQHVNYFEADAFAKWAGYRLPTEFEWEVACRSHGDAGVGNFFESNYLQTMVVGQSGHQFYGDVWEWTSSAYLPYPYYKAPEGAVGEYNGKFMVNQMVLRGGSYATPGDHIRATYRNFFQPQHRWLFSGVRLAAYQ</sequence>
<dbReference type="InterPro" id="IPR017806">
    <property type="entry name" value="EgtB"/>
</dbReference>